<dbReference type="SUPFAM" id="SSF52091">
    <property type="entry name" value="SpoIIaa-like"/>
    <property type="match status" value="1"/>
</dbReference>
<dbReference type="EMBL" id="JBHTLD010000209">
    <property type="protein sequence ID" value="MFD1188067.1"/>
    <property type="molecule type" value="Genomic_DNA"/>
</dbReference>
<evidence type="ECO:0000313" key="1">
    <source>
        <dbReference type="EMBL" id="MFD1188067.1"/>
    </source>
</evidence>
<reference evidence="2" key="1">
    <citation type="journal article" date="2019" name="Int. J. Syst. Evol. Microbiol.">
        <title>The Global Catalogue of Microorganisms (GCM) 10K type strain sequencing project: providing services to taxonomists for standard genome sequencing and annotation.</title>
        <authorList>
            <consortium name="The Broad Institute Genomics Platform"/>
            <consortium name="The Broad Institute Genome Sequencing Center for Infectious Disease"/>
            <person name="Wu L."/>
            <person name="Ma J."/>
        </authorList>
    </citation>
    <scope>NUCLEOTIDE SEQUENCE [LARGE SCALE GENOMIC DNA]</scope>
    <source>
        <strain evidence="2">JCM 31319</strain>
    </source>
</reference>
<dbReference type="InterPro" id="IPR036513">
    <property type="entry name" value="STAS_dom_sf"/>
</dbReference>
<protein>
    <submittedName>
        <fullName evidence="1">STAS/SEC14 domain-containing protein</fullName>
    </submittedName>
</protein>
<keyword evidence="2" id="KW-1185">Reference proteome</keyword>
<organism evidence="1 2">
    <name type="scientific">Pontibacter rugosus</name>
    <dbReference type="NCBI Taxonomy" id="1745966"/>
    <lineage>
        <taxon>Bacteria</taxon>
        <taxon>Pseudomonadati</taxon>
        <taxon>Bacteroidota</taxon>
        <taxon>Cytophagia</taxon>
        <taxon>Cytophagales</taxon>
        <taxon>Hymenobacteraceae</taxon>
        <taxon>Pontibacter</taxon>
    </lineage>
</organism>
<evidence type="ECO:0000313" key="2">
    <source>
        <dbReference type="Proteomes" id="UP001597094"/>
    </source>
</evidence>
<dbReference type="Pfam" id="PF11964">
    <property type="entry name" value="SpoIIAA-like"/>
    <property type="match status" value="1"/>
</dbReference>
<dbReference type="RefSeq" id="WP_377530947.1">
    <property type="nucleotide sequence ID" value="NZ_JBHTLD010000209.1"/>
</dbReference>
<dbReference type="InterPro" id="IPR021866">
    <property type="entry name" value="SpoIIAA-like"/>
</dbReference>
<sequence>MNKLRQELKNAFGRVFLTIEVDKDNKWVHVDWRGYLTVDNIQTGAKAYTAALEEAGFCCVLNDTRLVLGTWAHSLDWVLNEWAPNAASAGLKHFAMIATPETLAESTATDFYASLTAFEAQVFEDIEDARNWLRQFSLHSVD</sequence>
<dbReference type="Proteomes" id="UP001597094">
    <property type="component" value="Unassembled WGS sequence"/>
</dbReference>
<accession>A0ABW3SVU7</accession>
<proteinExistence type="predicted"/>
<comment type="caution">
    <text evidence="1">The sequence shown here is derived from an EMBL/GenBank/DDBJ whole genome shotgun (WGS) entry which is preliminary data.</text>
</comment>
<name>A0ABW3SVU7_9BACT</name>
<gene>
    <name evidence="1" type="ORF">ACFQ2O_17785</name>
</gene>